<name>S2VYG0_9ACTN</name>
<dbReference type="RefSeq" id="WP_016456278.1">
    <property type="nucleotide sequence ID" value="NZ_KE150269.1"/>
</dbReference>
<accession>S2VYG0</accession>
<keyword evidence="2" id="KW-1185">Reference proteome</keyword>
<protein>
    <submittedName>
        <fullName evidence="1">Uncharacterized protein</fullName>
    </submittedName>
</protein>
<dbReference type="STRING" id="883161.HMPREF9306_01452"/>
<reference evidence="1 2" key="1">
    <citation type="submission" date="2013-04" db="EMBL/GenBank/DDBJ databases">
        <title>The Genome Sequence of Propionimicrobium lymphophilum ACS-093-V-SCH5.</title>
        <authorList>
            <consortium name="The Broad Institute Genomics Platform"/>
            <person name="Earl A."/>
            <person name="Ward D."/>
            <person name="Feldgarden M."/>
            <person name="Gevers D."/>
            <person name="Saerens B."/>
            <person name="Vaneechoutte M."/>
            <person name="Walker B."/>
            <person name="Young S."/>
            <person name="Zeng Q."/>
            <person name="Gargeya S."/>
            <person name="Fitzgerald M."/>
            <person name="Haas B."/>
            <person name="Abouelleil A."/>
            <person name="Allen A.W."/>
            <person name="Alvarado L."/>
            <person name="Arachchi H.M."/>
            <person name="Berlin A.M."/>
            <person name="Chapman S.B."/>
            <person name="Gainer-Dewar J."/>
            <person name="Goldberg J."/>
            <person name="Griggs A."/>
            <person name="Gujja S."/>
            <person name="Hansen M."/>
            <person name="Howarth C."/>
            <person name="Imamovic A."/>
            <person name="Ireland A."/>
            <person name="Larimer J."/>
            <person name="McCowan C."/>
            <person name="Murphy C."/>
            <person name="Pearson M."/>
            <person name="Poon T.W."/>
            <person name="Priest M."/>
            <person name="Roberts A."/>
            <person name="Saif S."/>
            <person name="Shea T."/>
            <person name="Sisk P."/>
            <person name="Sykes S."/>
            <person name="Wortman J."/>
            <person name="Nusbaum C."/>
            <person name="Birren B."/>
        </authorList>
    </citation>
    <scope>NUCLEOTIDE SEQUENCE [LARGE SCALE GENOMIC DNA]</scope>
    <source>
        <strain evidence="1 2">ACS-093-V-SCH5</strain>
    </source>
</reference>
<evidence type="ECO:0000313" key="1">
    <source>
        <dbReference type="EMBL" id="EPD31896.1"/>
    </source>
</evidence>
<dbReference type="Proteomes" id="UP000014417">
    <property type="component" value="Unassembled WGS sequence"/>
</dbReference>
<proteinExistence type="predicted"/>
<comment type="caution">
    <text evidence="1">The sequence shown here is derived from an EMBL/GenBank/DDBJ whole genome shotgun (WGS) entry which is preliminary data.</text>
</comment>
<dbReference type="EMBL" id="AGZR01000009">
    <property type="protein sequence ID" value="EPD31896.1"/>
    <property type="molecule type" value="Genomic_DNA"/>
</dbReference>
<dbReference type="HOGENOM" id="CLU_2247643_0_0_11"/>
<sequence>MSVPLFEVESAGGGLNVSAALNAHIAALDDSGGLDSAGQLVAEVLRMLASRLDQMSRDPHVKAYAISQISAQLLTWWDKLPPLAEGVEDGLDLAKVLSSLPAAS</sequence>
<dbReference type="AlphaFoldDB" id="S2VYG0"/>
<evidence type="ECO:0000313" key="2">
    <source>
        <dbReference type="Proteomes" id="UP000014417"/>
    </source>
</evidence>
<organism evidence="1 2">
    <name type="scientific">Propionimicrobium lymphophilum ACS-093-V-SCH5</name>
    <dbReference type="NCBI Taxonomy" id="883161"/>
    <lineage>
        <taxon>Bacteria</taxon>
        <taxon>Bacillati</taxon>
        <taxon>Actinomycetota</taxon>
        <taxon>Actinomycetes</taxon>
        <taxon>Propionibacteriales</taxon>
        <taxon>Propionibacteriaceae</taxon>
        <taxon>Propionimicrobium</taxon>
    </lineage>
</organism>
<gene>
    <name evidence="1" type="ORF">HMPREF9306_01452</name>
</gene>